<accession>H5S969</accession>
<dbReference type="AlphaFoldDB" id="H5S969"/>
<dbReference type="InterPro" id="IPR050678">
    <property type="entry name" value="DNA_Partitioning_ATPase"/>
</dbReference>
<dbReference type="SUPFAM" id="SSF52540">
    <property type="entry name" value="P-loop containing nucleoside triphosphate hydrolases"/>
    <property type="match status" value="1"/>
</dbReference>
<name>H5S969_9ZZZZ</name>
<reference evidence="2" key="1">
    <citation type="journal article" date="2005" name="Environ. Microbiol.">
        <title>Genetic and functional properties of uncultivated thermophilic crenarchaeotes from a subsurface gold mine as revealed by analysis of genome fragments.</title>
        <authorList>
            <person name="Nunoura T."/>
            <person name="Hirayama H."/>
            <person name="Takami H."/>
            <person name="Oida H."/>
            <person name="Nishi S."/>
            <person name="Shimamura S."/>
            <person name="Suzuki Y."/>
            <person name="Inagaki F."/>
            <person name="Takai K."/>
            <person name="Nealson K.H."/>
            <person name="Horikoshi K."/>
        </authorList>
    </citation>
    <scope>NUCLEOTIDE SEQUENCE</scope>
</reference>
<dbReference type="PIRSF" id="PIRSF009320">
    <property type="entry name" value="Nuc_binding_HP_1000"/>
    <property type="match status" value="1"/>
</dbReference>
<dbReference type="Gene3D" id="3.40.50.300">
    <property type="entry name" value="P-loop containing nucleotide triphosphate hydrolases"/>
    <property type="match status" value="1"/>
</dbReference>
<proteinExistence type="predicted"/>
<dbReference type="PANTHER" id="PTHR13696:SF99">
    <property type="entry name" value="COBYRINIC ACID AC-DIAMIDE SYNTHASE"/>
    <property type="match status" value="1"/>
</dbReference>
<evidence type="ECO:0000313" key="2">
    <source>
        <dbReference type="EMBL" id="BAL52705.1"/>
    </source>
</evidence>
<dbReference type="PANTHER" id="PTHR13696">
    <property type="entry name" value="P-LOOP CONTAINING NUCLEOSIDE TRIPHOSPHATE HYDROLASE"/>
    <property type="match status" value="1"/>
</dbReference>
<feature type="domain" description="AAA" evidence="1">
    <location>
        <begin position="1"/>
        <end position="176"/>
    </location>
</feature>
<dbReference type="InterPro" id="IPR025669">
    <property type="entry name" value="AAA_dom"/>
</dbReference>
<dbReference type="FunFam" id="3.40.50.300:FF:000285">
    <property type="entry name" value="Sporulation initiation inhibitor Soj"/>
    <property type="match status" value="1"/>
</dbReference>
<reference evidence="2" key="2">
    <citation type="journal article" date="2012" name="PLoS ONE">
        <title>A Deeply Branching Thermophilic Bacterium with an Ancient Acetyl-CoA Pathway Dominates a Subsurface Ecosystem.</title>
        <authorList>
            <person name="Takami H."/>
            <person name="Noguchi H."/>
            <person name="Takaki Y."/>
            <person name="Uchiyama I."/>
            <person name="Toyoda A."/>
            <person name="Nishi S."/>
            <person name="Chee G.-J."/>
            <person name="Arai W."/>
            <person name="Nunoura T."/>
            <person name="Itoh T."/>
            <person name="Hattori M."/>
            <person name="Takai K."/>
        </authorList>
    </citation>
    <scope>NUCLEOTIDE SEQUENCE</scope>
</reference>
<dbReference type="CDD" id="cd02042">
    <property type="entry name" value="ParAB_family"/>
    <property type="match status" value="1"/>
</dbReference>
<protein>
    <submittedName>
        <fullName evidence="2">Chromosome partitioning protein transcriptional regulator Soj</fullName>
    </submittedName>
</protein>
<dbReference type="Pfam" id="PF13614">
    <property type="entry name" value="AAA_31"/>
    <property type="match status" value="1"/>
</dbReference>
<gene>
    <name evidence="2" type="ORF">HGMM_F03A04C28</name>
</gene>
<sequence>MKTIAIVNNKGGQGKTTTAVSLGAAWAIEGWRVLLVDFDPQASATAALGIEPGDGDVTIAEVMEGVAPIAKAILPTSTQGLDLVPARQSLAEANLYLVQKIGREARLKRELAPLKGHYDFCLIDCPPSTSLLTVNAIVAAQYVLIPVTPDFLSMKGLAQLQDILSEIRANLDTNVQVLGILPTIVDYRKSATREALEILRDNFGDLIFQTEIRINVRLEEAPSHGKTIFQYDPHSVGAECYRRLAEEVLQRCRRD</sequence>
<dbReference type="EMBL" id="AP011637">
    <property type="protein sequence ID" value="BAL52705.1"/>
    <property type="molecule type" value="Genomic_DNA"/>
</dbReference>
<dbReference type="InterPro" id="IPR027417">
    <property type="entry name" value="P-loop_NTPase"/>
</dbReference>
<evidence type="ECO:0000259" key="1">
    <source>
        <dbReference type="Pfam" id="PF13614"/>
    </source>
</evidence>
<organism evidence="2">
    <name type="scientific">uncultured prokaryote</name>
    <dbReference type="NCBI Taxonomy" id="198431"/>
    <lineage>
        <taxon>unclassified sequences</taxon>
        <taxon>environmental samples</taxon>
    </lineage>
</organism>